<accession>A0A2S4HJE1</accession>
<comment type="caution">
    <text evidence="4">The sequence shown here is derived from an EMBL/GenBank/DDBJ whole genome shotgun (WGS) entry which is preliminary data.</text>
</comment>
<dbReference type="Proteomes" id="UP000237222">
    <property type="component" value="Unassembled WGS sequence"/>
</dbReference>
<dbReference type="OrthoDB" id="5801225at2"/>
<keyword evidence="1" id="KW-0963">Cytoplasm</keyword>
<keyword evidence="2" id="KW-0175">Coiled coil</keyword>
<feature type="coiled-coil region" evidence="2">
    <location>
        <begin position="177"/>
        <end position="204"/>
    </location>
</feature>
<dbReference type="InterPro" id="IPR038989">
    <property type="entry name" value="UbiJ"/>
</dbReference>
<dbReference type="UniPathway" id="UPA00232"/>
<evidence type="ECO:0000256" key="2">
    <source>
        <dbReference type="SAM" id="Coils"/>
    </source>
</evidence>
<dbReference type="PANTHER" id="PTHR38693:SF1">
    <property type="entry name" value="UBIQUINONE BIOSYNTHESIS ACCESSORY FACTOR UBIJ"/>
    <property type="match status" value="1"/>
</dbReference>
<evidence type="ECO:0000259" key="3">
    <source>
        <dbReference type="Pfam" id="PF02036"/>
    </source>
</evidence>
<dbReference type="RefSeq" id="WP_103682872.1">
    <property type="nucleotide sequence ID" value="NZ_PQGG01000007.1"/>
</dbReference>
<protein>
    <recommendedName>
        <fullName evidence="1">Ubiquinone biosynthesis accessory factor UbiJ</fullName>
    </recommendedName>
</protein>
<proteinExistence type="inferred from homology"/>
<dbReference type="GO" id="GO:0006744">
    <property type="term" value="P:ubiquinone biosynthetic process"/>
    <property type="evidence" value="ECO:0007669"/>
    <property type="project" value="UniProtKB-UniRule"/>
</dbReference>
<feature type="domain" description="SCP2" evidence="3">
    <location>
        <begin position="18"/>
        <end position="115"/>
    </location>
</feature>
<evidence type="ECO:0000313" key="5">
    <source>
        <dbReference type="Proteomes" id="UP000237222"/>
    </source>
</evidence>
<sequence length="212" mass="23373">MIPPVLQGAALSGLENLINKALQLDPATSAKLQALDGQRFSLELKEPDLNLGIGISGKRLRILGQHHDNVTSRLSGRWSEFAKVASASDPAAALINGDINISGDTGPLLELRKILAELDLDWEQPLADTFGDVAAHQIGSGLRAGHRWLNSTRANLQRQFNEFIVEESQLVPHPCQAEDFYSDVDELKARSERLEAKIRRLQQRMTPPSNKN</sequence>
<dbReference type="InterPro" id="IPR036527">
    <property type="entry name" value="SCP2_sterol-bd_dom_sf"/>
</dbReference>
<organism evidence="4 5">
    <name type="scientific">Zhongshania marina</name>
    <dbReference type="NCBI Taxonomy" id="2304603"/>
    <lineage>
        <taxon>Bacteria</taxon>
        <taxon>Pseudomonadati</taxon>
        <taxon>Pseudomonadota</taxon>
        <taxon>Gammaproteobacteria</taxon>
        <taxon>Cellvibrionales</taxon>
        <taxon>Spongiibacteraceae</taxon>
        <taxon>Zhongshania</taxon>
    </lineage>
</organism>
<evidence type="ECO:0000313" key="4">
    <source>
        <dbReference type="EMBL" id="POP54112.1"/>
    </source>
</evidence>
<comment type="function">
    <text evidence="1">Required for ubiquinone (coenzyme Q) biosynthesis. Binds hydrophobic ubiquinone biosynthetic intermediates via its SCP2 domain and is essential for the stability of the Ubi complex. May constitute a docking platform where Ubi enzymes assemble and access their SCP2-bound polyprenyl substrates.</text>
</comment>
<comment type="pathway">
    <text evidence="1">Cofactor biosynthesis; ubiquinone biosynthesis.</text>
</comment>
<dbReference type="GO" id="GO:0005737">
    <property type="term" value="C:cytoplasm"/>
    <property type="evidence" value="ECO:0007669"/>
    <property type="project" value="UniProtKB-SubCell"/>
</dbReference>
<dbReference type="InterPro" id="IPR003033">
    <property type="entry name" value="SCP2_sterol-bd_dom"/>
</dbReference>
<dbReference type="AlphaFoldDB" id="A0A2S4HJE1"/>
<comment type="subcellular location">
    <subcellularLocation>
        <location evidence="1">Cytoplasm</location>
    </subcellularLocation>
</comment>
<keyword evidence="1" id="KW-0831">Ubiquinone biosynthesis</keyword>
<evidence type="ECO:0000256" key="1">
    <source>
        <dbReference type="HAMAP-Rule" id="MF_02215"/>
    </source>
</evidence>
<dbReference type="EMBL" id="PQGG01000007">
    <property type="protein sequence ID" value="POP54112.1"/>
    <property type="molecule type" value="Genomic_DNA"/>
</dbReference>
<dbReference type="HAMAP" id="MF_02215">
    <property type="entry name" value="UbiJ"/>
    <property type="match status" value="1"/>
</dbReference>
<name>A0A2S4HJE1_9GAMM</name>
<reference evidence="4" key="1">
    <citation type="submission" date="2018-01" db="EMBL/GenBank/DDBJ databases">
        <authorList>
            <person name="Yu X.-D."/>
        </authorList>
    </citation>
    <scope>NUCLEOTIDE SEQUENCE</scope>
    <source>
        <strain evidence="4">ZX-21</strain>
    </source>
</reference>
<comment type="similarity">
    <text evidence="1">Belongs to the UbiJ family.</text>
</comment>
<dbReference type="SUPFAM" id="SSF55718">
    <property type="entry name" value="SCP-like"/>
    <property type="match status" value="1"/>
</dbReference>
<gene>
    <name evidence="1" type="primary">ubiJ</name>
    <name evidence="4" type="ORF">C0068_02265</name>
</gene>
<dbReference type="Pfam" id="PF02036">
    <property type="entry name" value="SCP2"/>
    <property type="match status" value="1"/>
</dbReference>
<dbReference type="PANTHER" id="PTHR38693">
    <property type="entry name" value="UBIQUINONE BIOSYNTHESIS PROTEIN UBIJ"/>
    <property type="match status" value="1"/>
</dbReference>